<dbReference type="RefSeq" id="WP_322472209.1">
    <property type="nucleotide sequence ID" value="NZ_JBHRZG010000024.1"/>
</dbReference>
<evidence type="ECO:0000313" key="3">
    <source>
        <dbReference type="Proteomes" id="UP001595803"/>
    </source>
</evidence>
<dbReference type="Proteomes" id="UP001595803">
    <property type="component" value="Unassembled WGS sequence"/>
</dbReference>
<protein>
    <submittedName>
        <fullName evidence="2">Uncharacterized protein</fullName>
    </submittedName>
</protein>
<name>A0ABV7ZET3_9DEIO</name>
<organism evidence="2 3">
    <name type="scientific">Deinococcus rufus</name>
    <dbReference type="NCBI Taxonomy" id="2136097"/>
    <lineage>
        <taxon>Bacteria</taxon>
        <taxon>Thermotogati</taxon>
        <taxon>Deinococcota</taxon>
        <taxon>Deinococci</taxon>
        <taxon>Deinococcales</taxon>
        <taxon>Deinococcaceae</taxon>
        <taxon>Deinococcus</taxon>
    </lineage>
</organism>
<keyword evidence="1" id="KW-0812">Transmembrane</keyword>
<keyword evidence="1" id="KW-1133">Transmembrane helix</keyword>
<proteinExistence type="predicted"/>
<accession>A0ABV7ZET3</accession>
<reference evidence="3" key="1">
    <citation type="journal article" date="2019" name="Int. J. Syst. Evol. Microbiol.">
        <title>The Global Catalogue of Microorganisms (GCM) 10K type strain sequencing project: providing services to taxonomists for standard genome sequencing and annotation.</title>
        <authorList>
            <consortium name="The Broad Institute Genomics Platform"/>
            <consortium name="The Broad Institute Genome Sequencing Center for Infectious Disease"/>
            <person name="Wu L."/>
            <person name="Ma J."/>
        </authorList>
    </citation>
    <scope>NUCLEOTIDE SEQUENCE [LARGE SCALE GENOMIC DNA]</scope>
    <source>
        <strain evidence="3">CCTCC AB 2017081</strain>
    </source>
</reference>
<gene>
    <name evidence="2" type="ORF">ACFOSB_18260</name>
</gene>
<keyword evidence="3" id="KW-1185">Reference proteome</keyword>
<dbReference type="EMBL" id="JBHRZG010000024">
    <property type="protein sequence ID" value="MFC3834806.1"/>
    <property type="molecule type" value="Genomic_DNA"/>
</dbReference>
<evidence type="ECO:0000256" key="1">
    <source>
        <dbReference type="SAM" id="Phobius"/>
    </source>
</evidence>
<keyword evidence="1" id="KW-0472">Membrane</keyword>
<sequence length="65" mass="6836">MKSAAWAVGAGLGYGAAILFVPEAALNFSRGSVVWGWFAVFQAVALVGVATAFARIAWQLYRSGE</sequence>
<comment type="caution">
    <text evidence="2">The sequence shown here is derived from an EMBL/GenBank/DDBJ whole genome shotgun (WGS) entry which is preliminary data.</text>
</comment>
<evidence type="ECO:0000313" key="2">
    <source>
        <dbReference type="EMBL" id="MFC3834806.1"/>
    </source>
</evidence>
<feature type="transmembrane region" description="Helical" evidence="1">
    <location>
        <begin position="33"/>
        <end position="58"/>
    </location>
</feature>